<sequence>MTDSYWKTAGRVPSTLDVDPAFAALIGPGVSLLDMGCGDGRTLAGMAERAECGPGVGGRVSGPLWAGVDVNPASLAAGQGRGLPQTAFVRGDLSRLPFADKSFDYGILHAVLTTLETSAVRRRVLAEAARVLRFGLTISDFLLTPEIPLYRERYERGLGETGEWGTFRVMDGERYLYTAHHYTIEEIEEIMCEAGFCRTRLRQVQSRTRSGNRINGVVGQAFLR</sequence>
<keyword evidence="2" id="KW-0489">Methyltransferase</keyword>
<evidence type="ECO:0000313" key="2">
    <source>
        <dbReference type="EMBL" id="NDY57007.1"/>
    </source>
</evidence>
<comment type="caution">
    <text evidence="2">The sequence shown here is derived from an EMBL/GenBank/DDBJ whole genome shotgun (WGS) entry which is preliminary data.</text>
</comment>
<dbReference type="GO" id="GO:0008757">
    <property type="term" value="F:S-adenosylmethionine-dependent methyltransferase activity"/>
    <property type="evidence" value="ECO:0007669"/>
    <property type="project" value="InterPro"/>
</dbReference>
<feature type="domain" description="Methyltransferase type 11" evidence="1">
    <location>
        <begin position="33"/>
        <end position="133"/>
    </location>
</feature>
<dbReference type="InterPro" id="IPR029063">
    <property type="entry name" value="SAM-dependent_MTases_sf"/>
</dbReference>
<dbReference type="GO" id="GO:0032259">
    <property type="term" value="P:methylation"/>
    <property type="evidence" value="ECO:0007669"/>
    <property type="project" value="UniProtKB-KW"/>
</dbReference>
<organism evidence="2 3">
    <name type="scientific">Desulfolutivibrio sulfodismutans</name>
    <dbReference type="NCBI Taxonomy" id="63561"/>
    <lineage>
        <taxon>Bacteria</taxon>
        <taxon>Pseudomonadati</taxon>
        <taxon>Thermodesulfobacteriota</taxon>
        <taxon>Desulfovibrionia</taxon>
        <taxon>Desulfovibrionales</taxon>
        <taxon>Desulfovibrionaceae</taxon>
        <taxon>Desulfolutivibrio</taxon>
    </lineage>
</organism>
<dbReference type="InterPro" id="IPR013216">
    <property type="entry name" value="Methyltransf_11"/>
</dbReference>
<dbReference type="SUPFAM" id="SSF53335">
    <property type="entry name" value="S-adenosyl-L-methionine-dependent methyltransferases"/>
    <property type="match status" value="1"/>
</dbReference>
<protein>
    <submittedName>
        <fullName evidence="2">Class I SAM-dependent methyltransferase</fullName>
    </submittedName>
</protein>
<gene>
    <name evidence="2" type="ORF">G3N56_09660</name>
</gene>
<dbReference type="Gene3D" id="3.40.50.150">
    <property type="entry name" value="Vaccinia Virus protein VP39"/>
    <property type="match status" value="1"/>
</dbReference>
<dbReference type="Proteomes" id="UP000469724">
    <property type="component" value="Unassembled WGS sequence"/>
</dbReference>
<dbReference type="EMBL" id="JAAGRQ010000033">
    <property type="protein sequence ID" value="NDY57007.1"/>
    <property type="molecule type" value="Genomic_DNA"/>
</dbReference>
<dbReference type="Pfam" id="PF08241">
    <property type="entry name" value="Methyltransf_11"/>
    <property type="match status" value="1"/>
</dbReference>
<evidence type="ECO:0000259" key="1">
    <source>
        <dbReference type="Pfam" id="PF08241"/>
    </source>
</evidence>
<proteinExistence type="predicted"/>
<name>A0A7K3NLM2_9BACT</name>
<dbReference type="CDD" id="cd02440">
    <property type="entry name" value="AdoMet_MTases"/>
    <property type="match status" value="1"/>
</dbReference>
<evidence type="ECO:0000313" key="3">
    <source>
        <dbReference type="Proteomes" id="UP000469724"/>
    </source>
</evidence>
<dbReference type="PANTHER" id="PTHR43591">
    <property type="entry name" value="METHYLTRANSFERASE"/>
    <property type="match status" value="1"/>
</dbReference>
<dbReference type="RefSeq" id="WP_163302052.1">
    <property type="nucleotide sequence ID" value="NZ_JAAGRQ010000033.1"/>
</dbReference>
<reference evidence="2 3" key="1">
    <citation type="submission" date="2020-02" db="EMBL/GenBank/DDBJ databases">
        <title>Comparative genomics of sulfur disproportionating microorganisms.</title>
        <authorList>
            <person name="Ward L.M."/>
            <person name="Bertran E."/>
            <person name="Johnston D.T."/>
        </authorList>
    </citation>
    <scope>NUCLEOTIDE SEQUENCE [LARGE SCALE GENOMIC DNA]</scope>
    <source>
        <strain evidence="2 3">DSM 3696</strain>
    </source>
</reference>
<keyword evidence="2" id="KW-0808">Transferase</keyword>
<keyword evidence="3" id="KW-1185">Reference proteome</keyword>
<accession>A0A7K3NLM2</accession>
<dbReference type="AlphaFoldDB" id="A0A7K3NLM2"/>